<protein>
    <submittedName>
        <fullName evidence="1">Uncharacterized protein</fullName>
    </submittedName>
</protein>
<dbReference type="Proteomes" id="UP001333818">
    <property type="component" value="Unassembled WGS sequence"/>
</dbReference>
<dbReference type="PANTHER" id="PTHR47756">
    <property type="entry name" value="BLL6612 PROTEIN-RELATED"/>
    <property type="match status" value="1"/>
</dbReference>
<proteinExistence type="predicted"/>
<sequence>MPTTKLDVDLLEEQDRIRWNHQQIAEALPLVEESLCVGGTNSYAVQAAIAALHCQATRAEETDWKQIVRLYDLLDRLQPSPIVSLNRAVAVAMVSERRFLERRLGEVQP</sequence>
<dbReference type="EMBL" id="JAZBJZ010000002">
    <property type="protein sequence ID" value="MEE3715360.1"/>
    <property type="molecule type" value="Genomic_DNA"/>
</dbReference>
<organism evidence="1 2">
    <name type="scientific">Tumidithrix elongata BACA0141</name>
    <dbReference type="NCBI Taxonomy" id="2716417"/>
    <lineage>
        <taxon>Bacteria</taxon>
        <taxon>Bacillati</taxon>
        <taxon>Cyanobacteriota</taxon>
        <taxon>Cyanophyceae</taxon>
        <taxon>Pseudanabaenales</taxon>
        <taxon>Pseudanabaenaceae</taxon>
        <taxon>Tumidithrix</taxon>
        <taxon>Tumidithrix elongata</taxon>
    </lineage>
</organism>
<evidence type="ECO:0000313" key="1">
    <source>
        <dbReference type="EMBL" id="MEE3715360.1"/>
    </source>
</evidence>
<accession>A0AAW9PVX6</accession>
<evidence type="ECO:0000313" key="2">
    <source>
        <dbReference type="Proteomes" id="UP001333818"/>
    </source>
</evidence>
<comment type="caution">
    <text evidence="1">The sequence shown here is derived from an EMBL/GenBank/DDBJ whole genome shotgun (WGS) entry which is preliminary data.</text>
</comment>
<name>A0AAW9PVX6_9CYAN</name>
<gene>
    <name evidence="1" type="ORF">V2H45_01215</name>
</gene>
<dbReference type="PANTHER" id="PTHR47756:SF2">
    <property type="entry name" value="BLL6612 PROTEIN"/>
    <property type="match status" value="1"/>
</dbReference>
<reference evidence="1" key="1">
    <citation type="submission" date="2024-01" db="EMBL/GenBank/DDBJ databases">
        <title>Bank of Algae and Cyanobacteria of the Azores (BACA) strain genomes.</title>
        <authorList>
            <person name="Luz R."/>
            <person name="Cordeiro R."/>
            <person name="Fonseca A."/>
            <person name="Goncalves V."/>
        </authorList>
    </citation>
    <scope>NUCLEOTIDE SEQUENCE</scope>
    <source>
        <strain evidence="1">BACA0141</strain>
    </source>
</reference>
<dbReference type="AlphaFoldDB" id="A0AAW9PVX6"/>
<keyword evidence="2" id="KW-1185">Reference proteome</keyword>